<evidence type="ECO:0000256" key="3">
    <source>
        <dbReference type="SAM" id="MobiDB-lite"/>
    </source>
</evidence>
<evidence type="ECO:0000313" key="5">
    <source>
        <dbReference type="Proteomes" id="UP000037460"/>
    </source>
</evidence>
<feature type="region of interest" description="Disordered" evidence="3">
    <location>
        <begin position="21"/>
        <end position="43"/>
    </location>
</feature>
<feature type="region of interest" description="Disordered" evidence="3">
    <location>
        <begin position="315"/>
        <end position="353"/>
    </location>
</feature>
<feature type="compositionally biased region" description="Acidic residues" evidence="3">
    <location>
        <begin position="27"/>
        <end position="38"/>
    </location>
</feature>
<dbReference type="InterPro" id="IPR050576">
    <property type="entry name" value="Cilia_flagella_integrity"/>
</dbReference>
<comment type="caution">
    <text evidence="4">The sequence shown here is derived from an EMBL/GenBank/DDBJ whole genome shotgun (WGS) entry which is preliminary data.</text>
</comment>
<dbReference type="PANTHER" id="PTHR45973:SF35">
    <property type="entry name" value="LEUCINE-RICH REPEAT-CONTAINING PROTEIN 43"/>
    <property type="match status" value="1"/>
</dbReference>
<dbReference type="Gene3D" id="3.80.10.10">
    <property type="entry name" value="Ribonuclease Inhibitor"/>
    <property type="match status" value="1"/>
</dbReference>
<dbReference type="EMBL" id="JWZX01003363">
    <property type="protein sequence ID" value="KOO21437.1"/>
    <property type="molecule type" value="Genomic_DNA"/>
</dbReference>
<dbReference type="PANTHER" id="PTHR45973">
    <property type="entry name" value="PROTEIN PHOSPHATASE 1 REGULATORY SUBUNIT SDS22-RELATED"/>
    <property type="match status" value="1"/>
</dbReference>
<dbReference type="OrthoDB" id="1728874at2759"/>
<dbReference type="InterPro" id="IPR032675">
    <property type="entry name" value="LRR_dom_sf"/>
</dbReference>
<dbReference type="Proteomes" id="UP000037460">
    <property type="component" value="Unassembled WGS sequence"/>
</dbReference>
<keyword evidence="5" id="KW-1185">Reference proteome</keyword>
<organism evidence="4 5">
    <name type="scientific">Chrysochromulina tobinii</name>
    <dbReference type="NCBI Taxonomy" id="1460289"/>
    <lineage>
        <taxon>Eukaryota</taxon>
        <taxon>Haptista</taxon>
        <taxon>Haptophyta</taxon>
        <taxon>Prymnesiophyceae</taxon>
        <taxon>Prymnesiales</taxon>
        <taxon>Chrysochromulinaceae</taxon>
        <taxon>Chrysochromulina</taxon>
    </lineage>
</organism>
<name>A0A0M0J544_9EUKA</name>
<evidence type="ECO:0000256" key="1">
    <source>
        <dbReference type="ARBA" id="ARBA00022614"/>
    </source>
</evidence>
<gene>
    <name evidence="4" type="ORF">Ctob_002980</name>
</gene>
<protein>
    <submittedName>
        <fullName evidence="4">Leucine-rich repeat-containing protein 39-like protein</fullName>
    </submittedName>
</protein>
<dbReference type="AlphaFoldDB" id="A0A0M0J544"/>
<sequence length="493" mass="52507">MSAPLTVEALERERQARLKEAVAGEPDYIEEEEPEDEWKDDKRQSFTRQQKAFSSLADMPTCTSYSAAEKLVLKTMKAGGKLLDLRLDLTLQRLQVVPGEVLKLGDSLRELTVVGNRICEMPAELDLCRRLRVLNLAANDLSGLPDLTRLKELAHVGLACNRVDDSSLPAVVRSLPASLASLDLGANELCSLESLLSAFEARALPGLRQLTLKSNPLGLIRLYRLRVAATSFGSALTLLDEVPPPPNAAAVLEDTMAAAAAAAAAAAPAAAPVEAEADADAEGAEEQAAAMAAQAAALALSKSKRTAFRVTIERLGGVPPSDLPPPPPPEPPPVDPKAKKGAPPPEPEPPKLEDLECLVISFSMTGETRSTRPVPRGTESVIDFEDTAVVLELERTVALRDELLITGIPFEVLSVPPKAKPIEGEAPPATTPVLIGRLVSHWAPLAEGETKMTQVCQQIIQPPAPEGAKAKRGKKPKLPPPFTLSLAVTIELV</sequence>
<evidence type="ECO:0000313" key="4">
    <source>
        <dbReference type="EMBL" id="KOO21437.1"/>
    </source>
</evidence>
<dbReference type="PROSITE" id="PS51450">
    <property type="entry name" value="LRR"/>
    <property type="match status" value="1"/>
</dbReference>
<keyword evidence="1" id="KW-0433">Leucine-rich repeat</keyword>
<proteinExistence type="predicted"/>
<dbReference type="SUPFAM" id="SSF52058">
    <property type="entry name" value="L domain-like"/>
    <property type="match status" value="1"/>
</dbReference>
<feature type="compositionally biased region" description="Pro residues" evidence="3">
    <location>
        <begin position="321"/>
        <end position="335"/>
    </location>
</feature>
<keyword evidence="2" id="KW-0677">Repeat</keyword>
<reference evidence="5" key="1">
    <citation type="journal article" date="2015" name="PLoS Genet.">
        <title>Genome Sequence and Transcriptome Analyses of Chrysochromulina tobin: Metabolic Tools for Enhanced Algal Fitness in the Prominent Order Prymnesiales (Haptophyceae).</title>
        <authorList>
            <person name="Hovde B.T."/>
            <person name="Deodato C.R."/>
            <person name="Hunsperger H.M."/>
            <person name="Ryken S.A."/>
            <person name="Yost W."/>
            <person name="Jha R.K."/>
            <person name="Patterson J."/>
            <person name="Monnat R.J. Jr."/>
            <person name="Barlow S.B."/>
            <person name="Starkenburg S.R."/>
            <person name="Cattolico R.A."/>
        </authorList>
    </citation>
    <scope>NUCLEOTIDE SEQUENCE</scope>
    <source>
        <strain evidence="5">CCMP291</strain>
    </source>
</reference>
<dbReference type="InterPro" id="IPR001611">
    <property type="entry name" value="Leu-rich_rpt"/>
</dbReference>
<evidence type="ECO:0000256" key="2">
    <source>
        <dbReference type="ARBA" id="ARBA00022737"/>
    </source>
</evidence>
<accession>A0A0M0J544</accession>